<dbReference type="Pfam" id="PF16810">
    <property type="entry name" value="RXLR"/>
    <property type="match status" value="1"/>
</dbReference>
<evidence type="ECO:0000313" key="7">
    <source>
        <dbReference type="Proteomes" id="UP001165083"/>
    </source>
</evidence>
<organism evidence="6 7">
    <name type="scientific">Phytophthora lilii</name>
    <dbReference type="NCBI Taxonomy" id="2077276"/>
    <lineage>
        <taxon>Eukaryota</taxon>
        <taxon>Sar</taxon>
        <taxon>Stramenopiles</taxon>
        <taxon>Oomycota</taxon>
        <taxon>Peronosporomycetes</taxon>
        <taxon>Peronosporales</taxon>
        <taxon>Peronosporaceae</taxon>
        <taxon>Phytophthora</taxon>
    </lineage>
</organism>
<evidence type="ECO:0000256" key="1">
    <source>
        <dbReference type="ARBA" id="ARBA00004613"/>
    </source>
</evidence>
<evidence type="ECO:0000256" key="2">
    <source>
        <dbReference type="ARBA" id="ARBA00010400"/>
    </source>
</evidence>
<protein>
    <recommendedName>
        <fullName evidence="5">RxLR effector protein</fullName>
    </recommendedName>
</protein>
<evidence type="ECO:0000256" key="5">
    <source>
        <dbReference type="RuleBase" id="RU367124"/>
    </source>
</evidence>
<feature type="signal peptide" evidence="5">
    <location>
        <begin position="1"/>
        <end position="23"/>
    </location>
</feature>
<comment type="function">
    <text evidence="5">Effector that suppresses plant defense responses during pathogen infection.</text>
</comment>
<dbReference type="Gene3D" id="1.10.10.2460">
    <property type="match status" value="1"/>
</dbReference>
<proteinExistence type="inferred from homology"/>
<dbReference type="GO" id="GO:0005576">
    <property type="term" value="C:extracellular region"/>
    <property type="evidence" value="ECO:0007669"/>
    <property type="project" value="UniProtKB-SubCell"/>
</dbReference>
<keyword evidence="3 5" id="KW-0964">Secreted</keyword>
<name>A0A9W6U891_9STRA</name>
<comment type="caution">
    <text evidence="6">The sequence shown here is derived from an EMBL/GenBank/DDBJ whole genome shotgun (WGS) entry which is preliminary data.</text>
</comment>
<dbReference type="AlphaFoldDB" id="A0A9W6U891"/>
<sequence>MRFAYNVLLSTIALYAGSSSVSASGIDRQEISEVNAARALATAQNDNAGKRSLRVENNIDDEKDDDEEKGFFGDILRDTVKRNTYRAWYSKKMTPKQVKKMLRKRKAQGRLVDMSMVNGYARYYAKRQDNFFYF</sequence>
<feature type="chain" id="PRO_5041019051" description="RxLR effector protein" evidence="5">
    <location>
        <begin position="24"/>
        <end position="134"/>
    </location>
</feature>
<gene>
    <name evidence="6" type="ORF">Plil01_001139300</name>
</gene>
<dbReference type="Proteomes" id="UP001165083">
    <property type="component" value="Unassembled WGS sequence"/>
</dbReference>
<dbReference type="InterPro" id="IPR031825">
    <property type="entry name" value="RXLR"/>
</dbReference>
<comment type="subcellular location">
    <subcellularLocation>
        <location evidence="1 5">Secreted</location>
    </subcellularLocation>
</comment>
<reference evidence="6" key="1">
    <citation type="submission" date="2023-04" db="EMBL/GenBank/DDBJ databases">
        <title>Phytophthora lilii NBRC 32176.</title>
        <authorList>
            <person name="Ichikawa N."/>
            <person name="Sato H."/>
            <person name="Tonouchi N."/>
        </authorList>
    </citation>
    <scope>NUCLEOTIDE SEQUENCE</scope>
    <source>
        <strain evidence="6">NBRC 32176</strain>
    </source>
</reference>
<comment type="similarity">
    <text evidence="2 5">Belongs to the RxLR effector family.</text>
</comment>
<accession>A0A9W6U891</accession>
<keyword evidence="4 5" id="KW-0732">Signal</keyword>
<keyword evidence="7" id="KW-1185">Reference proteome</keyword>
<evidence type="ECO:0000256" key="3">
    <source>
        <dbReference type="ARBA" id="ARBA00022525"/>
    </source>
</evidence>
<evidence type="ECO:0000256" key="4">
    <source>
        <dbReference type="ARBA" id="ARBA00022729"/>
    </source>
</evidence>
<dbReference type="EMBL" id="BSXW01000652">
    <property type="protein sequence ID" value="GMF27244.1"/>
    <property type="molecule type" value="Genomic_DNA"/>
</dbReference>
<evidence type="ECO:0000313" key="6">
    <source>
        <dbReference type="EMBL" id="GMF27244.1"/>
    </source>
</evidence>